<proteinExistence type="predicted"/>
<organism evidence="1">
    <name type="scientific">bioreactor metagenome</name>
    <dbReference type="NCBI Taxonomy" id="1076179"/>
    <lineage>
        <taxon>unclassified sequences</taxon>
        <taxon>metagenomes</taxon>
        <taxon>ecological metagenomes</taxon>
    </lineage>
</organism>
<comment type="caution">
    <text evidence="1">The sequence shown here is derived from an EMBL/GenBank/DDBJ whole genome shotgun (WGS) entry which is preliminary data.</text>
</comment>
<dbReference type="AlphaFoldDB" id="A0A644Z8Q7"/>
<dbReference type="EMBL" id="VSSQ01007807">
    <property type="protein sequence ID" value="MPM37037.1"/>
    <property type="molecule type" value="Genomic_DNA"/>
</dbReference>
<protein>
    <submittedName>
        <fullName evidence="1">Uncharacterized protein</fullName>
    </submittedName>
</protein>
<gene>
    <name evidence="1" type="ORF">SDC9_83642</name>
</gene>
<accession>A0A644Z8Q7</accession>
<sequence length="100" mass="11676">MNNKLTYKIKDVINKNEYTDVIIKHKIEGNDIKISNANVRFRYEAKANKAYLSFGNSDEYTVCEVEDSSINEVIINDDSLSIETNEKSYYCYINKDKLYV</sequence>
<name>A0A644Z8Q7_9ZZZZ</name>
<evidence type="ECO:0000313" key="1">
    <source>
        <dbReference type="EMBL" id="MPM37037.1"/>
    </source>
</evidence>
<reference evidence="1" key="1">
    <citation type="submission" date="2019-08" db="EMBL/GenBank/DDBJ databases">
        <authorList>
            <person name="Kucharzyk K."/>
            <person name="Murdoch R.W."/>
            <person name="Higgins S."/>
            <person name="Loffler F."/>
        </authorList>
    </citation>
    <scope>NUCLEOTIDE SEQUENCE</scope>
</reference>